<proteinExistence type="predicted"/>
<gene>
    <name evidence="1" type="ORF">AVEN_131047_1</name>
</gene>
<evidence type="ECO:0000313" key="2">
    <source>
        <dbReference type="Proteomes" id="UP000499080"/>
    </source>
</evidence>
<sequence>MHKPDILQASNEESLCRNILDIGQVGLSHGEDRVWFENASTEEDHLSSLGLGIMLGYRDRRGYQRLLNQNQENRKINLNSLNQEGRPYLQENETEHGDIDSICFAILKMLRFDPENKVNHGISAGPA</sequence>
<comment type="caution">
    <text evidence="1">The sequence shown here is derived from an EMBL/GenBank/DDBJ whole genome shotgun (WGS) entry which is preliminary data.</text>
</comment>
<evidence type="ECO:0000313" key="1">
    <source>
        <dbReference type="EMBL" id="GBM59476.1"/>
    </source>
</evidence>
<keyword evidence="2" id="KW-1185">Reference proteome</keyword>
<reference evidence="1 2" key="1">
    <citation type="journal article" date="2019" name="Sci. Rep.">
        <title>Orb-weaving spider Araneus ventricosus genome elucidates the spidroin gene catalogue.</title>
        <authorList>
            <person name="Kono N."/>
            <person name="Nakamura H."/>
            <person name="Ohtoshi R."/>
            <person name="Moran D.A.P."/>
            <person name="Shinohara A."/>
            <person name="Yoshida Y."/>
            <person name="Fujiwara M."/>
            <person name="Mori M."/>
            <person name="Tomita M."/>
            <person name="Arakawa K."/>
        </authorList>
    </citation>
    <scope>NUCLEOTIDE SEQUENCE [LARGE SCALE GENOMIC DNA]</scope>
</reference>
<dbReference type="AlphaFoldDB" id="A0A4Y2H3F7"/>
<dbReference type="Proteomes" id="UP000499080">
    <property type="component" value="Unassembled WGS sequence"/>
</dbReference>
<name>A0A4Y2H3F7_ARAVE</name>
<organism evidence="1 2">
    <name type="scientific">Araneus ventricosus</name>
    <name type="common">Orbweaver spider</name>
    <name type="synonym">Epeira ventricosa</name>
    <dbReference type="NCBI Taxonomy" id="182803"/>
    <lineage>
        <taxon>Eukaryota</taxon>
        <taxon>Metazoa</taxon>
        <taxon>Ecdysozoa</taxon>
        <taxon>Arthropoda</taxon>
        <taxon>Chelicerata</taxon>
        <taxon>Arachnida</taxon>
        <taxon>Araneae</taxon>
        <taxon>Araneomorphae</taxon>
        <taxon>Entelegynae</taxon>
        <taxon>Araneoidea</taxon>
        <taxon>Araneidae</taxon>
        <taxon>Araneus</taxon>
    </lineage>
</organism>
<protein>
    <submittedName>
        <fullName evidence="1">Uncharacterized protein</fullName>
    </submittedName>
</protein>
<accession>A0A4Y2H3F7</accession>
<dbReference type="EMBL" id="BGPR01001683">
    <property type="protein sequence ID" value="GBM59476.1"/>
    <property type="molecule type" value="Genomic_DNA"/>
</dbReference>